<evidence type="ECO:0000256" key="11">
    <source>
        <dbReference type="ARBA" id="ARBA00022737"/>
    </source>
</evidence>
<evidence type="ECO:0000256" key="17">
    <source>
        <dbReference type="PROSITE-ProRule" id="PRU00221"/>
    </source>
</evidence>
<sequence length="510" mass="54299">MFCSISGTVPEEPVVNRNNGQLFEKRLVEKAVKETGKDPITQEPLEIDDLVPVKTNKAVKPRPSPATSIPGLLGLFHNEWDALMLESHQQRTALITARQELAHALYQQDAAVRVIARLTRERDEARAAMESAVAAARAAGPVPNGATAMEEDEPPSKRAKAGITKEIGEHMTEQSKVLSKGRKKRVMPEGLASVDDVKNFGLLSSHPLHKSTKGGILSIDAAPGGESLVATAGADGVVVLFDHSAGRIKASLTGHSKKVNGVKFVKDASTLLSASADSTARIWRAGDNNTYSAVHTLKDHTDSVTAVTVHATGDYFVTASADRSWAFYDVATGTCYTQVSDDAVKAGYTAAEFHPDGMLLGTATSDSSIFVWETRLAKSVASLSAHTGPVHSMCFSENGYYLATAADDGVKLWDLRKLKNFQSLDAPSMGGSPTAARFDLSGLYLAVGGTNARVVGSKQEWQDLADLSGAIGKKSVSALRWTSDAKHLYVGSNDHNLRVFGLGAAEETTA</sequence>
<evidence type="ECO:0000256" key="8">
    <source>
        <dbReference type="ARBA" id="ARBA00022664"/>
    </source>
</evidence>
<evidence type="ECO:0000256" key="2">
    <source>
        <dbReference type="ARBA" id="ARBA00004123"/>
    </source>
</evidence>
<feature type="repeat" description="WD" evidence="17">
    <location>
        <begin position="297"/>
        <end position="338"/>
    </location>
</feature>
<comment type="subunit">
    <text evidence="18">Homotetramer.</text>
</comment>
<dbReference type="InterPro" id="IPR055340">
    <property type="entry name" value="RING-Ubox_PRP19"/>
</dbReference>
<keyword evidence="9 18" id="KW-0808">Transferase</keyword>
<dbReference type="PROSITE" id="PS50082">
    <property type="entry name" value="WD_REPEATS_2"/>
    <property type="match status" value="4"/>
</dbReference>
<feature type="repeat" description="WD" evidence="17">
    <location>
        <begin position="349"/>
        <end position="382"/>
    </location>
</feature>
<dbReference type="EMBL" id="CAXHTA020000011">
    <property type="protein sequence ID" value="CAL5224503.1"/>
    <property type="molecule type" value="Genomic_DNA"/>
</dbReference>
<dbReference type="InterPro" id="IPR036322">
    <property type="entry name" value="WD40_repeat_dom_sf"/>
</dbReference>
<dbReference type="SUPFAM" id="SSF57850">
    <property type="entry name" value="RING/U-box"/>
    <property type="match status" value="1"/>
</dbReference>
<protein>
    <recommendedName>
        <fullName evidence="6 18">Pre-mRNA-processing factor 19</fullName>
        <ecNumber evidence="5 18">2.3.2.27</ecNumber>
    </recommendedName>
</protein>
<feature type="repeat" description="WD" evidence="17">
    <location>
        <begin position="383"/>
        <end position="423"/>
    </location>
</feature>
<name>A0ABP1G231_9CHLO</name>
<dbReference type="SMART" id="SM00320">
    <property type="entry name" value="WD40"/>
    <property type="match status" value="6"/>
</dbReference>
<keyword evidence="10 18" id="KW-0747">Spliceosome</keyword>
<proteinExistence type="inferred from homology"/>
<comment type="pathway">
    <text evidence="3 18">Protein modification; protein ubiquitination.</text>
</comment>
<keyword evidence="15 18" id="KW-0234">DNA repair</keyword>
<evidence type="ECO:0000256" key="6">
    <source>
        <dbReference type="ARBA" id="ARBA00015618"/>
    </source>
</evidence>
<dbReference type="SMART" id="SM00504">
    <property type="entry name" value="Ubox"/>
    <property type="match status" value="1"/>
</dbReference>
<evidence type="ECO:0000259" key="20">
    <source>
        <dbReference type="PROSITE" id="PS51698"/>
    </source>
</evidence>
<dbReference type="InterPro" id="IPR015943">
    <property type="entry name" value="WD40/YVTN_repeat-like_dom_sf"/>
</dbReference>
<dbReference type="InterPro" id="IPR019775">
    <property type="entry name" value="WD40_repeat_CS"/>
</dbReference>
<feature type="domain" description="U-box" evidence="20">
    <location>
        <begin position="1"/>
        <end position="70"/>
    </location>
</feature>
<accession>A0ABP1G231</accession>
<feature type="region of interest" description="Disordered" evidence="19">
    <location>
        <begin position="138"/>
        <end position="158"/>
    </location>
</feature>
<dbReference type="PROSITE" id="PS00678">
    <property type="entry name" value="WD_REPEATS_1"/>
    <property type="match status" value="1"/>
</dbReference>
<dbReference type="CDD" id="cd00200">
    <property type="entry name" value="WD40"/>
    <property type="match status" value="1"/>
</dbReference>
<comment type="subcellular location">
    <subcellularLocation>
        <location evidence="2 18">Nucleus</location>
    </subcellularLocation>
</comment>
<dbReference type="Gene3D" id="3.30.40.10">
    <property type="entry name" value="Zinc/RING finger domain, C3HC4 (zinc finger)"/>
    <property type="match status" value="1"/>
</dbReference>
<evidence type="ECO:0000256" key="3">
    <source>
        <dbReference type="ARBA" id="ARBA00004906"/>
    </source>
</evidence>
<feature type="repeat" description="WD" evidence="17">
    <location>
        <begin position="252"/>
        <end position="293"/>
    </location>
</feature>
<evidence type="ECO:0000256" key="13">
    <source>
        <dbReference type="ARBA" id="ARBA00022786"/>
    </source>
</evidence>
<keyword evidence="12 18" id="KW-0227">DNA damage</keyword>
<comment type="caution">
    <text evidence="21">The sequence shown here is derived from an EMBL/GenBank/DDBJ whole genome shotgun (WGS) entry which is preliminary data.</text>
</comment>
<keyword evidence="13 18" id="KW-0833">Ubl conjugation pathway</keyword>
<keyword evidence="11" id="KW-0677">Repeat</keyword>
<dbReference type="PROSITE" id="PS51698">
    <property type="entry name" value="U_BOX"/>
    <property type="match status" value="1"/>
</dbReference>
<evidence type="ECO:0000256" key="12">
    <source>
        <dbReference type="ARBA" id="ARBA00022763"/>
    </source>
</evidence>
<keyword evidence="16 18" id="KW-0539">Nucleus</keyword>
<dbReference type="InterPro" id="IPR013915">
    <property type="entry name" value="Prp19_cc"/>
</dbReference>
<evidence type="ECO:0000256" key="1">
    <source>
        <dbReference type="ARBA" id="ARBA00000900"/>
    </source>
</evidence>
<evidence type="ECO:0000256" key="16">
    <source>
        <dbReference type="ARBA" id="ARBA00023242"/>
    </source>
</evidence>
<evidence type="ECO:0000256" key="15">
    <source>
        <dbReference type="ARBA" id="ARBA00023204"/>
    </source>
</evidence>
<dbReference type="Pfam" id="PF24814">
    <property type="entry name" value="WD40_Prp19"/>
    <property type="match status" value="1"/>
</dbReference>
<dbReference type="Gene3D" id="2.130.10.10">
    <property type="entry name" value="YVTN repeat-like/Quinoprotein amine dehydrogenase"/>
    <property type="match status" value="1"/>
</dbReference>
<evidence type="ECO:0000256" key="14">
    <source>
        <dbReference type="ARBA" id="ARBA00023187"/>
    </source>
</evidence>
<evidence type="ECO:0000256" key="5">
    <source>
        <dbReference type="ARBA" id="ARBA00012483"/>
    </source>
</evidence>
<evidence type="ECO:0000256" key="4">
    <source>
        <dbReference type="ARBA" id="ARBA00006388"/>
    </source>
</evidence>
<evidence type="ECO:0000256" key="19">
    <source>
        <dbReference type="SAM" id="MobiDB-lite"/>
    </source>
</evidence>
<evidence type="ECO:0000313" key="21">
    <source>
        <dbReference type="EMBL" id="CAL5224503.1"/>
    </source>
</evidence>
<organism evidence="21 22">
    <name type="scientific">Coccomyxa viridis</name>
    <dbReference type="NCBI Taxonomy" id="1274662"/>
    <lineage>
        <taxon>Eukaryota</taxon>
        <taxon>Viridiplantae</taxon>
        <taxon>Chlorophyta</taxon>
        <taxon>core chlorophytes</taxon>
        <taxon>Trebouxiophyceae</taxon>
        <taxon>Trebouxiophyceae incertae sedis</taxon>
        <taxon>Coccomyxaceae</taxon>
        <taxon>Coccomyxa</taxon>
    </lineage>
</organism>
<dbReference type="InterPro" id="IPR001680">
    <property type="entry name" value="WD40_rpt"/>
</dbReference>
<dbReference type="PANTHER" id="PTHR43995">
    <property type="entry name" value="PRE-MRNA-PROCESSING FACTOR 19"/>
    <property type="match status" value="1"/>
</dbReference>
<reference evidence="21 22" key="1">
    <citation type="submission" date="2024-06" db="EMBL/GenBank/DDBJ databases">
        <authorList>
            <person name="Kraege A."/>
            <person name="Thomma B."/>
        </authorList>
    </citation>
    <scope>NUCLEOTIDE SEQUENCE [LARGE SCALE GENOMIC DNA]</scope>
</reference>
<comment type="function">
    <text evidence="18">Ubiquitin-protein ligase which is mainly involved pre-mRNA splicing and DNA repair. Required for pre-mRNA splicing as component of the spliceosome.</text>
</comment>
<dbReference type="CDD" id="cd16656">
    <property type="entry name" value="RING-Ubox_PRP19"/>
    <property type="match status" value="1"/>
</dbReference>
<evidence type="ECO:0000256" key="7">
    <source>
        <dbReference type="ARBA" id="ARBA00022574"/>
    </source>
</evidence>
<keyword evidence="14 18" id="KW-0508">mRNA splicing</keyword>
<evidence type="ECO:0000256" key="10">
    <source>
        <dbReference type="ARBA" id="ARBA00022728"/>
    </source>
</evidence>
<dbReference type="Proteomes" id="UP001497392">
    <property type="component" value="Unassembled WGS sequence"/>
</dbReference>
<dbReference type="InterPro" id="IPR013083">
    <property type="entry name" value="Znf_RING/FYVE/PHD"/>
</dbReference>
<dbReference type="SUPFAM" id="SSF50978">
    <property type="entry name" value="WD40 repeat-like"/>
    <property type="match status" value="1"/>
</dbReference>
<dbReference type="PANTHER" id="PTHR43995:SF1">
    <property type="entry name" value="PRE-MRNA-PROCESSING FACTOR 19"/>
    <property type="match status" value="1"/>
</dbReference>
<comment type="similarity">
    <text evidence="4 18">Belongs to the WD repeat PRP19 family.</text>
</comment>
<keyword evidence="22" id="KW-1185">Reference proteome</keyword>
<comment type="catalytic activity">
    <reaction evidence="1 18">
        <text>S-ubiquitinyl-[E2 ubiquitin-conjugating enzyme]-L-cysteine + [acceptor protein]-L-lysine = [E2 ubiquitin-conjugating enzyme]-L-cysteine + N(6)-ubiquitinyl-[acceptor protein]-L-lysine.</text>
        <dbReference type="EC" id="2.3.2.27"/>
    </reaction>
</comment>
<evidence type="ECO:0000313" key="22">
    <source>
        <dbReference type="Proteomes" id="UP001497392"/>
    </source>
</evidence>
<evidence type="ECO:0000256" key="9">
    <source>
        <dbReference type="ARBA" id="ARBA00022679"/>
    </source>
</evidence>
<dbReference type="InterPro" id="IPR003613">
    <property type="entry name" value="Ubox_domain"/>
</dbReference>
<keyword evidence="7 17" id="KW-0853">WD repeat</keyword>
<dbReference type="InterPro" id="IPR038959">
    <property type="entry name" value="Prp19"/>
</dbReference>
<dbReference type="Pfam" id="PF08606">
    <property type="entry name" value="Prp19"/>
    <property type="match status" value="1"/>
</dbReference>
<keyword evidence="8 18" id="KW-0507">mRNA processing</keyword>
<dbReference type="PROSITE" id="PS50294">
    <property type="entry name" value="WD_REPEATS_REGION"/>
    <property type="match status" value="2"/>
</dbReference>
<evidence type="ECO:0000256" key="18">
    <source>
        <dbReference type="RuleBase" id="RU367101"/>
    </source>
</evidence>
<gene>
    <name evidence="21" type="primary">g7199</name>
    <name evidence="21" type="ORF">VP750_LOCUS6162</name>
</gene>
<dbReference type="EC" id="2.3.2.27" evidence="5 18"/>